<evidence type="ECO:0000313" key="3">
    <source>
        <dbReference type="Proteomes" id="UP000695000"/>
    </source>
</evidence>
<evidence type="ECO:0000256" key="1">
    <source>
        <dbReference type="SAM" id="Coils"/>
    </source>
</evidence>
<proteinExistence type="predicted"/>
<feature type="compositionally biased region" description="Basic and acidic residues" evidence="2">
    <location>
        <begin position="1"/>
        <end position="18"/>
    </location>
</feature>
<evidence type="ECO:0000256" key="2">
    <source>
        <dbReference type="SAM" id="MobiDB-lite"/>
    </source>
</evidence>
<feature type="coiled-coil region" evidence="1">
    <location>
        <begin position="105"/>
        <end position="139"/>
    </location>
</feature>
<keyword evidence="1" id="KW-0175">Coiled coil</keyword>
<organism evidence="3 4">
    <name type="scientific">Nicrophorus vespilloides</name>
    <name type="common">Boreal carrion beetle</name>
    <dbReference type="NCBI Taxonomy" id="110193"/>
    <lineage>
        <taxon>Eukaryota</taxon>
        <taxon>Metazoa</taxon>
        <taxon>Ecdysozoa</taxon>
        <taxon>Arthropoda</taxon>
        <taxon>Hexapoda</taxon>
        <taxon>Insecta</taxon>
        <taxon>Pterygota</taxon>
        <taxon>Neoptera</taxon>
        <taxon>Endopterygota</taxon>
        <taxon>Coleoptera</taxon>
        <taxon>Polyphaga</taxon>
        <taxon>Staphyliniformia</taxon>
        <taxon>Silphidae</taxon>
        <taxon>Nicrophorinae</taxon>
        <taxon>Nicrophorus</taxon>
    </lineage>
</organism>
<dbReference type="GeneID" id="108565771"/>
<feature type="region of interest" description="Disordered" evidence="2">
    <location>
        <begin position="1"/>
        <end position="36"/>
    </location>
</feature>
<reference evidence="4" key="1">
    <citation type="submission" date="2025-08" db="UniProtKB">
        <authorList>
            <consortium name="RefSeq"/>
        </authorList>
    </citation>
    <scope>IDENTIFICATION</scope>
    <source>
        <tissue evidence="4">Whole Larva</tissue>
    </source>
</reference>
<name>A0ABM1N218_NICVS</name>
<protein>
    <submittedName>
        <fullName evidence="4">Uncharacterized protein LOC108565771 isoform X1</fullName>
    </submittedName>
</protein>
<evidence type="ECO:0000313" key="4">
    <source>
        <dbReference type="RefSeq" id="XP_017780868.1"/>
    </source>
</evidence>
<dbReference type="Proteomes" id="UP000695000">
    <property type="component" value="Unplaced"/>
</dbReference>
<accession>A0ABM1N218</accession>
<sequence length="232" mass="26781">MEIGKKMKENVEPAENQKRNLGLAMDSNPKKKKKLDVDQSAGKILFVESGNSRIPRVKRKRVVKFDDTPMDINDEPQECYEKQQVANSPISEILMKMERDLHRFCRRTAEHMEKISEKLHQLEENNSAMYAECMNVRRDLRRIRSNSDVVSTPNLRAKNLRMPTTNRTVSNGNEDRSMAEAVRLYNHLNDGFGSPVTDRANLQTPDHSSKKYMAIKLQKQCLMLCETPTSNK</sequence>
<dbReference type="RefSeq" id="XP_017780868.1">
    <property type="nucleotide sequence ID" value="XM_017925379.1"/>
</dbReference>
<keyword evidence="3" id="KW-1185">Reference proteome</keyword>
<gene>
    <name evidence="4" type="primary">LOC108565771</name>
</gene>